<reference evidence="2" key="1">
    <citation type="journal article" date="2023" name="IScience">
        <title>Live-bearing cockroach genome reveals convergent evolutionary mechanisms linked to viviparity in insects and beyond.</title>
        <authorList>
            <person name="Fouks B."/>
            <person name="Harrison M.C."/>
            <person name="Mikhailova A.A."/>
            <person name="Marchal E."/>
            <person name="English S."/>
            <person name="Carruthers M."/>
            <person name="Jennings E.C."/>
            <person name="Chiamaka E.L."/>
            <person name="Frigard R.A."/>
            <person name="Pippel M."/>
            <person name="Attardo G.M."/>
            <person name="Benoit J.B."/>
            <person name="Bornberg-Bauer E."/>
            <person name="Tobe S.S."/>
        </authorList>
    </citation>
    <scope>NUCLEOTIDE SEQUENCE</scope>
    <source>
        <strain evidence="2">Stay&amp;Tobe</strain>
    </source>
</reference>
<name>A0AAD7ZHF6_DIPPU</name>
<dbReference type="EMBL" id="JASPKZ010008182">
    <property type="protein sequence ID" value="KAJ9580730.1"/>
    <property type="molecule type" value="Genomic_DNA"/>
</dbReference>
<keyword evidence="3" id="KW-1185">Reference proteome</keyword>
<feature type="transmembrane region" description="Helical" evidence="1">
    <location>
        <begin position="64"/>
        <end position="88"/>
    </location>
</feature>
<comment type="caution">
    <text evidence="2">The sequence shown here is derived from an EMBL/GenBank/DDBJ whole genome shotgun (WGS) entry which is preliminary data.</text>
</comment>
<keyword evidence="1" id="KW-0472">Membrane</keyword>
<protein>
    <submittedName>
        <fullName evidence="2">Uncharacterized protein</fullName>
    </submittedName>
</protein>
<gene>
    <name evidence="2" type="ORF">L9F63_024093</name>
</gene>
<accession>A0AAD7ZHF6</accession>
<feature type="non-terminal residue" evidence="2">
    <location>
        <position position="89"/>
    </location>
</feature>
<dbReference type="Proteomes" id="UP001233999">
    <property type="component" value="Unassembled WGS sequence"/>
</dbReference>
<proteinExistence type="predicted"/>
<dbReference type="AlphaFoldDB" id="A0AAD7ZHF6"/>
<reference evidence="2" key="2">
    <citation type="submission" date="2023-05" db="EMBL/GenBank/DDBJ databases">
        <authorList>
            <person name="Fouks B."/>
        </authorList>
    </citation>
    <scope>NUCLEOTIDE SEQUENCE</scope>
    <source>
        <strain evidence="2">Stay&amp;Tobe</strain>
        <tissue evidence="2">Testes</tissue>
    </source>
</reference>
<keyword evidence="1" id="KW-0812">Transmembrane</keyword>
<evidence type="ECO:0000256" key="1">
    <source>
        <dbReference type="SAM" id="Phobius"/>
    </source>
</evidence>
<organism evidence="2 3">
    <name type="scientific">Diploptera punctata</name>
    <name type="common">Pacific beetle cockroach</name>
    <dbReference type="NCBI Taxonomy" id="6984"/>
    <lineage>
        <taxon>Eukaryota</taxon>
        <taxon>Metazoa</taxon>
        <taxon>Ecdysozoa</taxon>
        <taxon>Arthropoda</taxon>
        <taxon>Hexapoda</taxon>
        <taxon>Insecta</taxon>
        <taxon>Pterygota</taxon>
        <taxon>Neoptera</taxon>
        <taxon>Polyneoptera</taxon>
        <taxon>Dictyoptera</taxon>
        <taxon>Blattodea</taxon>
        <taxon>Blaberoidea</taxon>
        <taxon>Blaberidae</taxon>
        <taxon>Diplopterinae</taxon>
        <taxon>Diploptera</taxon>
    </lineage>
</organism>
<evidence type="ECO:0000313" key="3">
    <source>
        <dbReference type="Proteomes" id="UP001233999"/>
    </source>
</evidence>
<evidence type="ECO:0000313" key="2">
    <source>
        <dbReference type="EMBL" id="KAJ9580730.1"/>
    </source>
</evidence>
<sequence>MTNYTLSECQDFAANFTWTFNLTMLPELQDCNWSLVPHSTVASPSGSRKRHGQPHLVMSWWQQLVWSAVFALMLVVAIGGNAIVMWIVL</sequence>
<keyword evidence="1" id="KW-1133">Transmembrane helix</keyword>